<reference evidence="1 2" key="1">
    <citation type="submission" date="2018-08" db="EMBL/GenBank/DDBJ databases">
        <title>Genome and evolution of the arbuscular mycorrhizal fungus Diversispora epigaea (formerly Glomus versiforme) and its bacterial endosymbionts.</title>
        <authorList>
            <person name="Sun X."/>
            <person name="Fei Z."/>
            <person name="Harrison M."/>
        </authorList>
    </citation>
    <scope>NUCLEOTIDE SEQUENCE [LARGE SCALE GENOMIC DNA]</scope>
    <source>
        <strain evidence="1 2">IT104</strain>
    </source>
</reference>
<dbReference type="Proteomes" id="UP000266861">
    <property type="component" value="Unassembled WGS sequence"/>
</dbReference>
<dbReference type="STRING" id="1348612.A0A397I7A1"/>
<accession>A0A397I7A1</accession>
<organism evidence="1 2">
    <name type="scientific">Diversispora epigaea</name>
    <dbReference type="NCBI Taxonomy" id="1348612"/>
    <lineage>
        <taxon>Eukaryota</taxon>
        <taxon>Fungi</taxon>
        <taxon>Fungi incertae sedis</taxon>
        <taxon>Mucoromycota</taxon>
        <taxon>Glomeromycotina</taxon>
        <taxon>Glomeromycetes</taxon>
        <taxon>Diversisporales</taxon>
        <taxon>Diversisporaceae</taxon>
        <taxon>Diversispora</taxon>
    </lineage>
</organism>
<dbReference type="EMBL" id="PQFF01000258">
    <property type="protein sequence ID" value="RHZ69636.1"/>
    <property type="molecule type" value="Genomic_DNA"/>
</dbReference>
<proteinExistence type="predicted"/>
<evidence type="ECO:0000313" key="2">
    <source>
        <dbReference type="Proteomes" id="UP000266861"/>
    </source>
</evidence>
<comment type="caution">
    <text evidence="1">The sequence shown here is derived from an EMBL/GenBank/DDBJ whole genome shotgun (WGS) entry which is preliminary data.</text>
</comment>
<dbReference type="OrthoDB" id="2343366at2759"/>
<sequence>MSSRETNLSTAQGMPMDSSIHDEITENKTTFEYDNQHDSCESIDCWIYAKMKAPTELINSSCSNFLLSNIPLIKPLIIEISVDKIIISQQDVKHLCSKIISNPSHEKLNSRSIRLVRCYGHNELIAKFLFAKNIIDQKSYESIMLYLSADSHSRDSIPSFRSGIYLQQALSAGKGGKYGSPFLVVHWSEDGCYYDLVPSYRKKKTDHQICFMSKHDLENEGDYEEDGVCYDFEVKRVKSRRRISKISPDLSDVGSDINLKRKGLKALLERSSKGIVLEFVSKSDCLFLALSFTQLSSFHYIHSRRHRVISDFKLLLYDLSNEHVIAIFNNNFNELRFSFGYDKRFDANELLCKIAENIPESLETIVRRMGIFSADSDSLRKVFEEWCFKGGGNKKYYLLFKLEALQIKIYSQLKIEFKFKVLDLIHVSISSIRNSNDWESDHYK</sequence>
<evidence type="ECO:0000313" key="1">
    <source>
        <dbReference type="EMBL" id="RHZ69636.1"/>
    </source>
</evidence>
<dbReference type="AlphaFoldDB" id="A0A397I7A1"/>
<name>A0A397I7A1_9GLOM</name>
<protein>
    <submittedName>
        <fullName evidence="1">Uncharacterized protein</fullName>
    </submittedName>
</protein>
<gene>
    <name evidence="1" type="ORF">Glove_281g40</name>
</gene>
<keyword evidence="2" id="KW-1185">Reference proteome</keyword>